<sequence>MANDCQPKIRTKIISKTQQEIIKQGYQALIDSLGVVDAIRFIQYFTPGQGDYTQERHQFLDQTSLEEILTSMKQHQEDDSHQYEEIIE</sequence>
<evidence type="ECO:0000313" key="1">
    <source>
        <dbReference type="EMBL" id="MCW6035072.1"/>
    </source>
</evidence>
<evidence type="ECO:0000313" key="2">
    <source>
        <dbReference type="Proteomes" id="UP001526426"/>
    </source>
</evidence>
<protein>
    <submittedName>
        <fullName evidence="1">Uncharacterized protein</fullName>
    </submittedName>
</protein>
<name>A0ABT3L0R6_9CYAN</name>
<keyword evidence="2" id="KW-1185">Reference proteome</keyword>
<organism evidence="1 2">
    <name type="scientific">Spirulina subsalsa FACHB-351</name>
    <dbReference type="NCBI Taxonomy" id="234711"/>
    <lineage>
        <taxon>Bacteria</taxon>
        <taxon>Bacillati</taxon>
        <taxon>Cyanobacteriota</taxon>
        <taxon>Cyanophyceae</taxon>
        <taxon>Spirulinales</taxon>
        <taxon>Spirulinaceae</taxon>
        <taxon>Spirulina</taxon>
    </lineage>
</organism>
<reference evidence="1 2" key="1">
    <citation type="submission" date="2021-08" db="EMBL/GenBank/DDBJ databases">
        <title>Draft genome sequence of Spirulina subsalsa with high tolerance to salinity and hype-accumulation of phycocyanin.</title>
        <authorList>
            <person name="Pei H."/>
            <person name="Jiang L."/>
        </authorList>
    </citation>
    <scope>NUCLEOTIDE SEQUENCE [LARGE SCALE GENOMIC DNA]</scope>
    <source>
        <strain evidence="1 2">FACHB-351</strain>
    </source>
</reference>
<proteinExistence type="predicted"/>
<comment type="caution">
    <text evidence="1">The sequence shown here is derived from an EMBL/GenBank/DDBJ whole genome shotgun (WGS) entry which is preliminary data.</text>
</comment>
<dbReference type="EMBL" id="JAIHOM010000006">
    <property type="protein sequence ID" value="MCW6035072.1"/>
    <property type="molecule type" value="Genomic_DNA"/>
</dbReference>
<accession>A0ABT3L0R6</accession>
<dbReference type="Proteomes" id="UP001526426">
    <property type="component" value="Unassembled WGS sequence"/>
</dbReference>
<gene>
    <name evidence="1" type="ORF">K4A83_02130</name>
</gene>